<protein>
    <submittedName>
        <fullName evidence="1">(rape) hypothetical protein</fullName>
    </submittedName>
</protein>
<accession>A0A816JVP1</accession>
<dbReference type="EMBL" id="HG994368">
    <property type="protein sequence ID" value="CAF1864631.1"/>
    <property type="molecule type" value="Genomic_DNA"/>
</dbReference>
<sequence>MEPKARKRLIRRMMKNLVFHFEHVTIMSLLAFISIRLSFPFPCQHMNQQYDILVYCNLN</sequence>
<gene>
    <name evidence="1" type="ORF">DARMORV10_C04P59460.1</name>
</gene>
<name>A0A816JVP1_BRANA</name>
<dbReference type="Proteomes" id="UP001295469">
    <property type="component" value="Chromosome C04"/>
</dbReference>
<reference evidence="1" key="1">
    <citation type="submission" date="2021-01" db="EMBL/GenBank/DDBJ databases">
        <authorList>
            <consortium name="Genoscope - CEA"/>
            <person name="William W."/>
        </authorList>
    </citation>
    <scope>NUCLEOTIDE SEQUENCE</scope>
</reference>
<evidence type="ECO:0000313" key="1">
    <source>
        <dbReference type="EMBL" id="CAF1864631.1"/>
    </source>
</evidence>
<proteinExistence type="predicted"/>
<organism evidence="1">
    <name type="scientific">Brassica napus</name>
    <name type="common">Rape</name>
    <dbReference type="NCBI Taxonomy" id="3708"/>
    <lineage>
        <taxon>Eukaryota</taxon>
        <taxon>Viridiplantae</taxon>
        <taxon>Streptophyta</taxon>
        <taxon>Embryophyta</taxon>
        <taxon>Tracheophyta</taxon>
        <taxon>Spermatophyta</taxon>
        <taxon>Magnoliopsida</taxon>
        <taxon>eudicotyledons</taxon>
        <taxon>Gunneridae</taxon>
        <taxon>Pentapetalae</taxon>
        <taxon>rosids</taxon>
        <taxon>malvids</taxon>
        <taxon>Brassicales</taxon>
        <taxon>Brassicaceae</taxon>
        <taxon>Brassiceae</taxon>
        <taxon>Brassica</taxon>
    </lineage>
</organism>
<dbReference type="AlphaFoldDB" id="A0A816JVP1"/>